<proteinExistence type="predicted"/>
<comment type="caution">
    <text evidence="1">The sequence shown here is derived from an EMBL/GenBank/DDBJ whole genome shotgun (WGS) entry which is preliminary data.</text>
</comment>
<evidence type="ECO:0000313" key="2">
    <source>
        <dbReference type="Proteomes" id="UP000664991"/>
    </source>
</evidence>
<gene>
    <name evidence="1" type="ORF">JEQ12_002949</name>
</gene>
<evidence type="ECO:0008006" key="3">
    <source>
        <dbReference type="Google" id="ProtNLM"/>
    </source>
</evidence>
<dbReference type="AlphaFoldDB" id="A0A836CZB6"/>
<protein>
    <recommendedName>
        <fullName evidence="3">Peptidase M12B propeptide domain-containing protein</fullName>
    </recommendedName>
</protein>
<dbReference type="EMBL" id="JAEMGP010000011">
    <property type="protein sequence ID" value="KAG5203366.1"/>
    <property type="molecule type" value="Genomic_DNA"/>
</dbReference>
<sequence>MDITKIKEFFQKYGYAPCAKKNSVDEQEVIDSKLASSERECPEKPDVKDDFLDSAAPKLLFLRSHRIVHNFLILDLSGTSHLPLMAQDDRGALQRDCPTGPADCYHLGYLEEIPLSGVTLDTCYGDLEGIMKLDDLTYEIKPLMCSERDRAPRQRLRQRCVLCITGRLYWGEPSALLLARCPADLNCSFSGESFREDSKVDSFHPLGGGKQ</sequence>
<evidence type="ECO:0000313" key="1">
    <source>
        <dbReference type="EMBL" id="KAG5203366.1"/>
    </source>
</evidence>
<name>A0A836CZB6_SHEEP</name>
<accession>A0A836CZB6</accession>
<reference evidence="1 2" key="1">
    <citation type="submission" date="2020-12" db="EMBL/GenBank/DDBJ databases">
        <title>De novo assembly of Tibetan sheep genome.</title>
        <authorList>
            <person name="Li X."/>
        </authorList>
    </citation>
    <scope>NUCLEOTIDE SEQUENCE [LARGE SCALE GENOMIC DNA]</scope>
    <source>
        <tissue evidence="1">Heart</tissue>
    </source>
</reference>
<organism evidence="1 2">
    <name type="scientific">Ovis aries</name>
    <name type="common">Sheep</name>
    <dbReference type="NCBI Taxonomy" id="9940"/>
    <lineage>
        <taxon>Eukaryota</taxon>
        <taxon>Metazoa</taxon>
        <taxon>Chordata</taxon>
        <taxon>Craniata</taxon>
        <taxon>Vertebrata</taxon>
        <taxon>Euteleostomi</taxon>
        <taxon>Mammalia</taxon>
        <taxon>Eutheria</taxon>
        <taxon>Laurasiatheria</taxon>
        <taxon>Artiodactyla</taxon>
        <taxon>Ruminantia</taxon>
        <taxon>Pecora</taxon>
        <taxon>Bovidae</taxon>
        <taxon>Caprinae</taxon>
        <taxon>Ovis</taxon>
    </lineage>
</organism>
<dbReference type="Proteomes" id="UP000664991">
    <property type="component" value="Unassembled WGS sequence"/>
</dbReference>